<dbReference type="RefSeq" id="WP_191005641.1">
    <property type="nucleotide sequence ID" value="NZ_JACXAD010000013.1"/>
</dbReference>
<evidence type="ECO:0000313" key="2">
    <source>
        <dbReference type="Proteomes" id="UP000612233"/>
    </source>
</evidence>
<evidence type="ECO:0008006" key="3">
    <source>
        <dbReference type="Google" id="ProtNLM"/>
    </source>
</evidence>
<organism evidence="1 2">
    <name type="scientific">Hymenobacter montanus</name>
    <dbReference type="NCBI Taxonomy" id="2771359"/>
    <lineage>
        <taxon>Bacteria</taxon>
        <taxon>Pseudomonadati</taxon>
        <taxon>Bacteroidota</taxon>
        <taxon>Cytophagia</taxon>
        <taxon>Cytophagales</taxon>
        <taxon>Hymenobacteraceae</taxon>
        <taxon>Hymenobacter</taxon>
    </lineage>
</organism>
<dbReference type="PANTHER" id="PTHR32305:SF15">
    <property type="entry name" value="PROTEIN RHSA-RELATED"/>
    <property type="match status" value="1"/>
</dbReference>
<accession>A0A927GJT6</accession>
<reference evidence="1" key="1">
    <citation type="submission" date="2020-09" db="EMBL/GenBank/DDBJ databases">
        <authorList>
            <person name="Kim M.K."/>
        </authorList>
    </citation>
    <scope>NUCLEOTIDE SEQUENCE</scope>
    <source>
        <strain evidence="1">BT664</strain>
    </source>
</reference>
<protein>
    <recommendedName>
        <fullName evidence="3">RHS repeat-associated core domain-containing protein</fullName>
    </recommendedName>
</protein>
<dbReference type="AlphaFoldDB" id="A0A927GJT6"/>
<keyword evidence="2" id="KW-1185">Reference proteome</keyword>
<comment type="caution">
    <text evidence="1">The sequence shown here is derived from an EMBL/GenBank/DDBJ whole genome shotgun (WGS) entry which is preliminary data.</text>
</comment>
<dbReference type="PANTHER" id="PTHR32305">
    <property type="match status" value="1"/>
</dbReference>
<dbReference type="EMBL" id="JACXAD010000013">
    <property type="protein sequence ID" value="MBD2768833.1"/>
    <property type="molecule type" value="Genomic_DNA"/>
</dbReference>
<evidence type="ECO:0000313" key="1">
    <source>
        <dbReference type="EMBL" id="MBD2768833.1"/>
    </source>
</evidence>
<proteinExistence type="predicted"/>
<sequence>MSLSLHYERGFTQGYEQYTGNLTGQTWRGRDGVQRAYGYVYDPLNRLLQGDFVARTGGAGSLNGAWRVEEDRYRLSFVSYDDNGNIATLRRRGLLAGATRLGPAQYGPVDALTYRYQGNRLLAVDDQVTTNQLPRPQGYEGAPSSLAGDFQEGGTRLGEEYVYDANGSLTQDRNKGISGIAYNHLNLPRLIHFGLGADSLVFRYSAAGQKVAKLVYQTGKPMQRTDYLGPYQYEQDSLRFFPHAEGRVLRWVSPTSGVVRYEREYTLQDHLGNLRLAYRLGQVRTYVAGLEPGEAERERRQFDSLSVSPPVAQLVGPRARSGQYAARLNAGGSTPQPLGPLKQLAVQRGDTVSVTAPGLYPQAVEHNFWFSLASFLTGLLQPSPSQPTPPEGVRRGGLPLLQVGVVAGLAAVPQLSGGVPRGYVRLLVFDADSNLVSQQTQQLSAAALNNYEALRLQVVVPQDGYVSAYVGNESNVDVFFDDVTVEHRQGLQVQETQYDPTGLELAGLTRETPGLKPLNQYKFNGKEFQADLGLNWNHQDWRFIDLARGPVWLSVDPEVENGQESMSPYVFNFNNAVRFKDPNGRCPTCPDKPKDGAIYESHNTYYVAKGGSWSKTLPEATVVGAYGAPAINYTSSEQSVIAGYSAGYNSSVDKFNGFNANVTGFRAEQTNKTTDAVWKGLLKAVGFEASVNGKYGNEDKNVQGKVTGSALLAEATANGGILTGQKQEVGFSAGASVGVYGLRAKFEGSATFMGIKVTGGVAPSIGSANATLGADAKFNVATGNTTLNATWGASLGAGATFKFGIDLPMRKMVGL</sequence>
<dbReference type="InterPro" id="IPR050708">
    <property type="entry name" value="T6SS_VgrG/RHS"/>
</dbReference>
<gene>
    <name evidence="1" type="ORF">IC235_13135</name>
</gene>
<dbReference type="Proteomes" id="UP000612233">
    <property type="component" value="Unassembled WGS sequence"/>
</dbReference>
<name>A0A927GJT6_9BACT</name>
<dbReference type="Gene3D" id="2.180.10.10">
    <property type="entry name" value="RHS repeat-associated core"/>
    <property type="match status" value="2"/>
</dbReference>